<dbReference type="Pfam" id="PF14775">
    <property type="entry name" value="NYD-SP28_assoc"/>
    <property type="match status" value="1"/>
</dbReference>
<dbReference type="InterPro" id="IPR039505">
    <property type="entry name" value="DRC1/2_N"/>
</dbReference>
<keyword evidence="5 10" id="KW-0175">Coiled coil</keyword>
<dbReference type="InParanoid" id="W5K8P5"/>
<dbReference type="GeneTree" id="ENSGT00940000153804"/>
<evidence type="ECO:0000256" key="5">
    <source>
        <dbReference type="ARBA" id="ARBA00023054"/>
    </source>
</evidence>
<evidence type="ECO:0000256" key="11">
    <source>
        <dbReference type="SAM" id="MobiDB-lite"/>
    </source>
</evidence>
<proteinExistence type="inferred from homology"/>
<dbReference type="Proteomes" id="UP000018467">
    <property type="component" value="Unassembled WGS sequence"/>
</dbReference>
<feature type="domain" description="Dynein regulatory complex protein 1/2 N-terminal" evidence="12">
    <location>
        <begin position="85"/>
        <end position="186"/>
    </location>
</feature>
<evidence type="ECO:0000256" key="8">
    <source>
        <dbReference type="ARBA" id="ARBA00031554"/>
    </source>
</evidence>
<sequence>MSRAGPGELSPAVESDSPEERIAARRLRIAARTEARTRLELGEEAQEQEENTEEPRTSQKQVDQSEKRMIKLQTDGTELVTNILVAADARETKRRAQLAEARTLRNEKLENEAKSSLEKFEEVTQNWPVAKAKEIPQDLRDALKSQQQLCMLITEDKNKLINELQHELKSSDDRYVKELKKQAEDVDLMREKMQEQMTSLMKLYRQELDLIENSFDDERKTLLTSNLKKWEQQRKERSDRELEHLLQRIKQKEENEVLLHRLRVANIKEYNMMKLNLETQSEILQQNIQKTKATNQLNQEKLEYSRHVITHRKMETIHIESLQRKRILRLQDSLKNLKVKCASQEKQAQEENQSLTDGYKRSMLEYKDMQKHLRHFAAVDAERFEEIWLMNENEAKALVHKVLETDRVIYEQFLGLAWAPPHVPFMENSGPIQPQHQAKRTAQQFAMQALGEVEEKREMEGESSTAEVAGLDRRTVKKLLELLCDETGFLIESKLLKLLSPLEKDPQSFIKLHLIFSALGIENEEDVYKMAEFFEKYKQQQKDQPEEGISVSNENELVREMDSELVHPNHVVKALHAFTAQYCRPRDLQSQKQSSVLSLEERDDSEDAAYWESMANVIPESKLKVWNALEDALSKYHTVLTERSKILIDTHHLKQQNAELTALLHQYLSQKGNTELKIPPTLVMQLTSE</sequence>
<evidence type="ECO:0000256" key="7">
    <source>
        <dbReference type="ARBA" id="ARBA00023273"/>
    </source>
</evidence>
<evidence type="ECO:0000256" key="2">
    <source>
        <dbReference type="ARBA" id="ARBA00009688"/>
    </source>
</evidence>
<feature type="domain" description="Dynein regulatory complex protein 1 C-terminal" evidence="13">
    <location>
        <begin position="609"/>
        <end position="668"/>
    </location>
</feature>
<dbReference type="InterPro" id="IPR039750">
    <property type="entry name" value="DRC1/DRC2"/>
</dbReference>
<reference evidence="14" key="4">
    <citation type="submission" date="2025-09" db="UniProtKB">
        <authorList>
            <consortium name="Ensembl"/>
        </authorList>
    </citation>
    <scope>IDENTIFICATION</scope>
</reference>
<evidence type="ECO:0000256" key="4">
    <source>
        <dbReference type="ARBA" id="ARBA00022846"/>
    </source>
</evidence>
<evidence type="ECO:0000256" key="1">
    <source>
        <dbReference type="ARBA" id="ARBA00004611"/>
    </source>
</evidence>
<feature type="region of interest" description="Disordered" evidence="11">
    <location>
        <begin position="35"/>
        <end position="68"/>
    </location>
</feature>
<evidence type="ECO:0000256" key="9">
    <source>
        <dbReference type="ARBA" id="ARBA00046115"/>
    </source>
</evidence>
<dbReference type="GO" id="GO:0005858">
    <property type="term" value="C:axonemal dynein complex"/>
    <property type="evidence" value="ECO:0007669"/>
    <property type="project" value="InterPro"/>
</dbReference>
<evidence type="ECO:0000256" key="3">
    <source>
        <dbReference type="ARBA" id="ARBA00013815"/>
    </source>
</evidence>
<keyword evidence="6" id="KW-0969">Cilium</keyword>
<dbReference type="Ensembl" id="ENSAMXT00000003956.2">
    <property type="protein sequence ID" value="ENSAMXP00000003956.2"/>
    <property type="gene ID" value="ENSAMXG00000003877.2"/>
</dbReference>
<dbReference type="PANTHER" id="PTHR21625:SF1">
    <property type="entry name" value="DYNEIN REGULATORY COMPLEX PROTEIN 1"/>
    <property type="match status" value="1"/>
</dbReference>
<reference evidence="15" key="2">
    <citation type="journal article" date="2014" name="Nat. Commun.">
        <title>The cavefish genome reveals candidate genes for eye loss.</title>
        <authorList>
            <person name="McGaugh S.E."/>
            <person name="Gross J.B."/>
            <person name="Aken B."/>
            <person name="Blin M."/>
            <person name="Borowsky R."/>
            <person name="Chalopin D."/>
            <person name="Hinaux H."/>
            <person name="Jeffery W.R."/>
            <person name="Keene A."/>
            <person name="Ma L."/>
            <person name="Minx P."/>
            <person name="Murphy D."/>
            <person name="O'Quin K.E."/>
            <person name="Retaux S."/>
            <person name="Rohner N."/>
            <person name="Searle S.M."/>
            <person name="Stahl B.A."/>
            <person name="Tabin C."/>
            <person name="Volff J.N."/>
            <person name="Yoshizawa M."/>
            <person name="Warren W.C."/>
        </authorList>
    </citation>
    <scope>NUCLEOTIDE SEQUENCE [LARGE SCALE GENOMIC DNA]</scope>
    <source>
        <strain evidence="15">female</strain>
    </source>
</reference>
<evidence type="ECO:0000313" key="14">
    <source>
        <dbReference type="Ensembl" id="ENSAMXP00000003956.2"/>
    </source>
</evidence>
<dbReference type="PANTHER" id="PTHR21625">
    <property type="entry name" value="NYD-SP28 PROTEIN"/>
    <property type="match status" value="1"/>
</dbReference>
<evidence type="ECO:0000259" key="12">
    <source>
        <dbReference type="Pfam" id="PF14772"/>
    </source>
</evidence>
<dbReference type="GO" id="GO:0070286">
    <property type="term" value="P:axonemal dynein complex assembly"/>
    <property type="evidence" value="ECO:0007669"/>
    <property type="project" value="InterPro"/>
</dbReference>
<dbReference type="InterPro" id="IPR029440">
    <property type="entry name" value="DRC1_C"/>
</dbReference>
<keyword evidence="15" id="KW-1185">Reference proteome</keyword>
<comment type="subcellular location">
    <subcellularLocation>
        <location evidence="1">Cytoplasm</location>
        <location evidence="1">Cytoskeleton</location>
        <location evidence="1">Flagellum axoneme</location>
    </subcellularLocation>
</comment>
<protein>
    <recommendedName>
        <fullName evidence="3">Dynein regulatory complex protein 1</fullName>
    </recommendedName>
    <alternativeName>
        <fullName evidence="8">Coiled-coil domain-containing protein 164</fullName>
    </alternativeName>
</protein>
<feature type="compositionally biased region" description="Acidic residues" evidence="11">
    <location>
        <begin position="42"/>
        <end position="52"/>
    </location>
</feature>
<keyword evidence="7" id="KW-0966">Cell projection</keyword>
<evidence type="ECO:0000256" key="6">
    <source>
        <dbReference type="ARBA" id="ARBA00023069"/>
    </source>
</evidence>
<dbReference type="AlphaFoldDB" id="W5K8P5"/>
<feature type="coiled-coil region" evidence="10">
    <location>
        <begin position="327"/>
        <end position="354"/>
    </location>
</feature>
<dbReference type="FunCoup" id="W5K8P5">
    <property type="interactions" value="168"/>
</dbReference>
<comment type="function">
    <text evidence="9">Component of the nexin-dynein regulatory complex (N-DRC) a key regulator of ciliary/flagellar motility which maintains the alignment and integrity of the distal axoneme and regulates microtubule sliding in motile axonemes. Plays a critical role in the assembly of N-DRC and also stabilizes the assembly of multiple inner dynein arms and radial spokes. Coassembles with CCDC65/DRC2 to form a central scaffold needed for assembly of the N-DRC and its attachment to the outer doublet microtubules.</text>
</comment>
<reference evidence="15" key="1">
    <citation type="submission" date="2013-03" db="EMBL/GenBank/DDBJ databases">
        <authorList>
            <person name="Jeffery W."/>
            <person name="Warren W."/>
            <person name="Wilson R.K."/>
        </authorList>
    </citation>
    <scope>NUCLEOTIDE SEQUENCE</scope>
    <source>
        <strain evidence="15">female</strain>
    </source>
</reference>
<name>W5K8P5_ASTMX</name>
<feature type="compositionally biased region" description="Basic and acidic residues" evidence="11">
    <location>
        <begin position="53"/>
        <end position="68"/>
    </location>
</feature>
<dbReference type="GO" id="GO:0003352">
    <property type="term" value="P:regulation of cilium movement"/>
    <property type="evidence" value="ECO:0007669"/>
    <property type="project" value="TreeGrafter"/>
</dbReference>
<evidence type="ECO:0000256" key="10">
    <source>
        <dbReference type="SAM" id="Coils"/>
    </source>
</evidence>
<dbReference type="Bgee" id="ENSAMXG00000003877">
    <property type="expression patterns" value="Expressed in testis and 8 other cell types or tissues"/>
</dbReference>
<feature type="coiled-coil region" evidence="10">
    <location>
        <begin position="235"/>
        <end position="294"/>
    </location>
</feature>
<dbReference type="STRING" id="7994.ENSAMXP00000003956"/>
<keyword evidence="4" id="KW-0282">Flagellum</keyword>
<comment type="similarity">
    <text evidence="2">Belongs to the DRC1 family.</text>
</comment>
<organism evidence="14 15">
    <name type="scientific">Astyanax mexicanus</name>
    <name type="common">Blind cave fish</name>
    <name type="synonym">Astyanax fasciatus mexicanus</name>
    <dbReference type="NCBI Taxonomy" id="7994"/>
    <lineage>
        <taxon>Eukaryota</taxon>
        <taxon>Metazoa</taxon>
        <taxon>Chordata</taxon>
        <taxon>Craniata</taxon>
        <taxon>Vertebrata</taxon>
        <taxon>Euteleostomi</taxon>
        <taxon>Actinopterygii</taxon>
        <taxon>Neopterygii</taxon>
        <taxon>Teleostei</taxon>
        <taxon>Ostariophysi</taxon>
        <taxon>Characiformes</taxon>
        <taxon>Characoidei</taxon>
        <taxon>Acestrorhamphidae</taxon>
        <taxon>Acestrorhamphinae</taxon>
        <taxon>Astyanax</taxon>
    </lineage>
</organism>
<evidence type="ECO:0000259" key="13">
    <source>
        <dbReference type="Pfam" id="PF14775"/>
    </source>
</evidence>
<dbReference type="Pfam" id="PF14772">
    <property type="entry name" value="NYD-SP28"/>
    <property type="match status" value="1"/>
</dbReference>
<dbReference type="eggNOG" id="ENOG502QQ2B">
    <property type="taxonomic scope" value="Eukaryota"/>
</dbReference>
<feature type="region of interest" description="Disordered" evidence="11">
    <location>
        <begin position="1"/>
        <end position="21"/>
    </location>
</feature>
<accession>W5K8P5</accession>
<reference evidence="14" key="3">
    <citation type="submission" date="2025-08" db="UniProtKB">
        <authorList>
            <consortium name="Ensembl"/>
        </authorList>
    </citation>
    <scope>IDENTIFICATION</scope>
</reference>
<evidence type="ECO:0000313" key="15">
    <source>
        <dbReference type="Proteomes" id="UP000018467"/>
    </source>
</evidence>
<dbReference type="HOGENOM" id="CLU_012489_0_0_1"/>
<dbReference type="GO" id="GO:0060285">
    <property type="term" value="P:cilium-dependent cell motility"/>
    <property type="evidence" value="ECO:0007669"/>
    <property type="project" value="TreeGrafter"/>
</dbReference>